<protein>
    <submittedName>
        <fullName evidence="2">Uncharacterized protein</fullName>
    </submittedName>
</protein>
<organism evidence="2 3">
    <name type="scientific">Hericium alpestre</name>
    <dbReference type="NCBI Taxonomy" id="135208"/>
    <lineage>
        <taxon>Eukaryota</taxon>
        <taxon>Fungi</taxon>
        <taxon>Dikarya</taxon>
        <taxon>Basidiomycota</taxon>
        <taxon>Agaricomycotina</taxon>
        <taxon>Agaricomycetes</taxon>
        <taxon>Russulales</taxon>
        <taxon>Hericiaceae</taxon>
        <taxon>Hericium</taxon>
    </lineage>
</organism>
<feature type="region of interest" description="Disordered" evidence="1">
    <location>
        <begin position="152"/>
        <end position="341"/>
    </location>
</feature>
<dbReference type="OrthoDB" id="3184250at2759"/>
<feature type="compositionally biased region" description="Basic and acidic residues" evidence="1">
    <location>
        <begin position="192"/>
        <end position="201"/>
    </location>
</feature>
<feature type="compositionally biased region" description="Basic residues" evidence="1">
    <location>
        <begin position="328"/>
        <end position="341"/>
    </location>
</feature>
<reference evidence="2 3" key="1">
    <citation type="submission" date="2019-02" db="EMBL/GenBank/DDBJ databases">
        <title>Genome sequencing of the rare red list fungi Hericium alpestre (H. flagellum).</title>
        <authorList>
            <person name="Buettner E."/>
            <person name="Kellner H."/>
        </authorList>
    </citation>
    <scope>NUCLEOTIDE SEQUENCE [LARGE SCALE GENOMIC DNA]</scope>
    <source>
        <strain evidence="2 3">DSM 108284</strain>
    </source>
</reference>
<sequence>MSVGNDYELAEEWKDQVFQLLSDAHTLSGLLDISFEVGQSTYSDFAFDLQSDTFKWRWETFLLGPKLSAELLSKHLIVPLISTAHLAFTSADPVSELSDTDLEKAVDKVGRTARRTLDTHIRNAIMRPRVSTTVRRITALLDFNANLPAIQNDVPKPDLVAPPLPSESREAPRPTKLTERASPMRSMAPVSTRRDHREPERLSVIQDDAMAIEEPTAVSVSRPPELDGSATESDEDEIDYLPPAQISGKGKAQAKIPSSPPVPPSRASVAPATKRSHTPPAPSKPASPSEPESPRHPAAKAPPKKKVKADSSSEAESDGLSKQPAGRRGTRQPIKRGGRRF</sequence>
<evidence type="ECO:0000256" key="1">
    <source>
        <dbReference type="SAM" id="MobiDB-lite"/>
    </source>
</evidence>
<feature type="compositionally biased region" description="Basic and acidic residues" evidence="1">
    <location>
        <begin position="167"/>
        <end position="179"/>
    </location>
</feature>
<dbReference type="AlphaFoldDB" id="A0A4Y9ZSZ9"/>
<evidence type="ECO:0000313" key="2">
    <source>
        <dbReference type="EMBL" id="TFY76609.1"/>
    </source>
</evidence>
<accession>A0A4Y9ZSZ9</accession>
<name>A0A4Y9ZSZ9_9AGAM</name>
<proteinExistence type="predicted"/>
<dbReference type="Proteomes" id="UP000298061">
    <property type="component" value="Unassembled WGS sequence"/>
</dbReference>
<evidence type="ECO:0000313" key="3">
    <source>
        <dbReference type="Proteomes" id="UP000298061"/>
    </source>
</evidence>
<dbReference type="EMBL" id="SFCI01001154">
    <property type="protein sequence ID" value="TFY76609.1"/>
    <property type="molecule type" value="Genomic_DNA"/>
</dbReference>
<keyword evidence="3" id="KW-1185">Reference proteome</keyword>
<comment type="caution">
    <text evidence="2">The sequence shown here is derived from an EMBL/GenBank/DDBJ whole genome shotgun (WGS) entry which is preliminary data.</text>
</comment>
<gene>
    <name evidence="2" type="ORF">EWM64_g7404</name>
</gene>